<evidence type="ECO:0000313" key="1">
    <source>
        <dbReference type="EMBL" id="VGM96658.1"/>
    </source>
</evidence>
<proteinExistence type="predicted"/>
<protein>
    <submittedName>
        <fullName evidence="1">Uncharacterized protein</fullName>
    </submittedName>
</protein>
<reference evidence="1" key="1">
    <citation type="submission" date="2019-03" db="EMBL/GenBank/DDBJ databases">
        <authorList>
            <consortium name="Pathogen Informatics"/>
        </authorList>
    </citation>
    <scope>NUCLEOTIDE SEQUENCE</scope>
    <source>
        <strain evidence="1">Unknown</strain>
    </source>
</reference>
<organism evidence="1">
    <name type="scientific">uncultured Avibacterium sp</name>
    <dbReference type="NCBI Taxonomy" id="1936169"/>
    <lineage>
        <taxon>Bacteria</taxon>
        <taxon>Pseudomonadati</taxon>
        <taxon>Pseudomonadota</taxon>
        <taxon>Gammaproteobacteria</taxon>
        <taxon>Pasteurellales</taxon>
        <taxon>Pasteurellaceae</taxon>
        <taxon>Avibacterium</taxon>
        <taxon>environmental samples</taxon>
    </lineage>
</organism>
<accession>A0A486XHC1</accession>
<sequence length="312" mass="36255">MEKAKTYFLELINPQKTQVKDKLNFVWVFGAGGGDVLSIDKIDNKLNPGHPDFIPYQGITSNRAKFIQWSKANQHDICELLQVPEMYSDWLNFNQYTNLVDFELDITRISLGTIIFSESIGTYTEIGMFSCLEKLHKNILIISQEKYLREDVTSFFNYGAIKKIEENKISDELTNIWGLPCENKSPKELDNLFSSISDHFLDIITSYNKETFDNTDMSHITLLLLDLIDLFPSNNLKFYKSILNEFKINIENNQLKRIIDLLKLLGLISQIRSGSNTLYNIKIHNYTSCIKYTANNPKRFERSDFKISIRKK</sequence>
<dbReference type="AlphaFoldDB" id="A0A486XHC1"/>
<dbReference type="InterPro" id="IPR049725">
    <property type="entry name" value="STM3845-like"/>
</dbReference>
<name>A0A486XHC1_9PAST</name>
<dbReference type="NCBIfam" id="NF038232">
    <property type="entry name" value="STM3845_fam"/>
    <property type="match status" value="1"/>
</dbReference>
<gene>
    <name evidence="1" type="ORF">NCTC4101_02086</name>
</gene>
<dbReference type="EMBL" id="CAAHDN010000018">
    <property type="protein sequence ID" value="VGM96658.1"/>
    <property type="molecule type" value="Genomic_DNA"/>
</dbReference>